<keyword evidence="3 8" id="KW-0349">Heme</keyword>
<dbReference type="InterPro" id="IPR036396">
    <property type="entry name" value="Cyt_P450_sf"/>
</dbReference>
<feature type="transmembrane region" description="Helical" evidence="10">
    <location>
        <begin position="12"/>
        <end position="33"/>
    </location>
</feature>
<keyword evidence="10" id="KW-1133">Transmembrane helix</keyword>
<reference evidence="11" key="2">
    <citation type="submission" date="2023-06" db="EMBL/GenBank/DDBJ databases">
        <authorList>
            <consortium name="Lawrence Berkeley National Laboratory"/>
            <person name="Haridas S."/>
            <person name="Hensen N."/>
            <person name="Bonometti L."/>
            <person name="Westerberg I."/>
            <person name="Brannstrom I.O."/>
            <person name="Guillou S."/>
            <person name="Cros-Aarteil S."/>
            <person name="Calhoun S."/>
            <person name="Kuo A."/>
            <person name="Mondo S."/>
            <person name="Pangilinan J."/>
            <person name="Riley R."/>
            <person name="LaButti K."/>
            <person name="Andreopoulos B."/>
            <person name="Lipzen A."/>
            <person name="Chen C."/>
            <person name="Yanf M."/>
            <person name="Daum C."/>
            <person name="Ng V."/>
            <person name="Clum A."/>
            <person name="Steindorff A."/>
            <person name="Ohm R."/>
            <person name="Martin F."/>
            <person name="Silar P."/>
            <person name="Natvig D."/>
            <person name="Lalanne C."/>
            <person name="Gautier V."/>
            <person name="Ament-velasquez S.L."/>
            <person name="Kruys A."/>
            <person name="Hutchinson M.I."/>
            <person name="Powell A.J."/>
            <person name="Barry K."/>
            <person name="Miller A.N."/>
            <person name="Grigoriev I.V."/>
            <person name="Debuchy R."/>
            <person name="Gladieux P."/>
            <person name="Thoren M.H."/>
            <person name="Johannesson H."/>
        </authorList>
    </citation>
    <scope>NUCLEOTIDE SEQUENCE</scope>
    <source>
        <strain evidence="11">CBS 232.78</strain>
    </source>
</reference>
<evidence type="ECO:0000313" key="11">
    <source>
        <dbReference type="EMBL" id="KAK3385531.1"/>
    </source>
</evidence>
<keyword evidence="7 9" id="KW-0503">Monooxygenase</keyword>
<evidence type="ECO:0000256" key="5">
    <source>
        <dbReference type="ARBA" id="ARBA00023002"/>
    </source>
</evidence>
<feature type="binding site" description="axial binding residue" evidence="8">
    <location>
        <position position="496"/>
    </location>
    <ligand>
        <name>heme</name>
        <dbReference type="ChEBI" id="CHEBI:30413"/>
    </ligand>
    <ligandPart>
        <name>Fe</name>
        <dbReference type="ChEBI" id="CHEBI:18248"/>
    </ligandPart>
</feature>
<dbReference type="Gene3D" id="1.10.630.10">
    <property type="entry name" value="Cytochrome P450"/>
    <property type="match status" value="1"/>
</dbReference>
<evidence type="ECO:0000256" key="9">
    <source>
        <dbReference type="RuleBase" id="RU000461"/>
    </source>
</evidence>
<dbReference type="GO" id="GO:0005506">
    <property type="term" value="F:iron ion binding"/>
    <property type="evidence" value="ECO:0007669"/>
    <property type="project" value="InterPro"/>
</dbReference>
<keyword evidence="10" id="KW-0812">Transmembrane</keyword>
<comment type="caution">
    <text evidence="11">The sequence shown here is derived from an EMBL/GenBank/DDBJ whole genome shotgun (WGS) entry which is preliminary data.</text>
</comment>
<evidence type="ECO:0000256" key="4">
    <source>
        <dbReference type="ARBA" id="ARBA00022723"/>
    </source>
</evidence>
<dbReference type="Pfam" id="PF00067">
    <property type="entry name" value="p450"/>
    <property type="match status" value="1"/>
</dbReference>
<comment type="pathway">
    <text evidence="2">Secondary metabolite biosynthesis.</text>
</comment>
<dbReference type="PROSITE" id="PS00086">
    <property type="entry name" value="CYTOCHROME_P450"/>
    <property type="match status" value="1"/>
</dbReference>
<protein>
    <submittedName>
        <fullName evidence="11">Cytochrome P450 4V3</fullName>
    </submittedName>
</protein>
<dbReference type="EMBL" id="JAULSW010000004">
    <property type="protein sequence ID" value="KAK3385531.1"/>
    <property type="molecule type" value="Genomic_DNA"/>
</dbReference>
<dbReference type="PRINTS" id="PR00463">
    <property type="entry name" value="EP450I"/>
</dbReference>
<dbReference type="InterPro" id="IPR017972">
    <property type="entry name" value="Cyt_P450_CS"/>
</dbReference>
<dbReference type="PRINTS" id="PR00385">
    <property type="entry name" value="P450"/>
</dbReference>
<keyword evidence="12" id="KW-1185">Reference proteome</keyword>
<comment type="cofactor">
    <cofactor evidence="1 8">
        <name>heme</name>
        <dbReference type="ChEBI" id="CHEBI:30413"/>
    </cofactor>
</comment>
<keyword evidence="4 8" id="KW-0479">Metal-binding</keyword>
<reference evidence="11" key="1">
    <citation type="journal article" date="2023" name="Mol. Phylogenet. Evol.">
        <title>Genome-scale phylogeny and comparative genomics of the fungal order Sordariales.</title>
        <authorList>
            <person name="Hensen N."/>
            <person name="Bonometti L."/>
            <person name="Westerberg I."/>
            <person name="Brannstrom I.O."/>
            <person name="Guillou S."/>
            <person name="Cros-Aarteil S."/>
            <person name="Calhoun S."/>
            <person name="Haridas S."/>
            <person name="Kuo A."/>
            <person name="Mondo S."/>
            <person name="Pangilinan J."/>
            <person name="Riley R."/>
            <person name="LaButti K."/>
            <person name="Andreopoulos B."/>
            <person name="Lipzen A."/>
            <person name="Chen C."/>
            <person name="Yan M."/>
            <person name="Daum C."/>
            <person name="Ng V."/>
            <person name="Clum A."/>
            <person name="Steindorff A."/>
            <person name="Ohm R.A."/>
            <person name="Martin F."/>
            <person name="Silar P."/>
            <person name="Natvig D.O."/>
            <person name="Lalanne C."/>
            <person name="Gautier V."/>
            <person name="Ament-Velasquez S.L."/>
            <person name="Kruys A."/>
            <person name="Hutchinson M.I."/>
            <person name="Powell A.J."/>
            <person name="Barry K."/>
            <person name="Miller A.N."/>
            <person name="Grigoriev I.V."/>
            <person name="Debuchy R."/>
            <person name="Gladieux P."/>
            <person name="Hiltunen Thoren M."/>
            <person name="Johannesson H."/>
        </authorList>
    </citation>
    <scope>NUCLEOTIDE SEQUENCE</scope>
    <source>
        <strain evidence="11">CBS 232.78</strain>
    </source>
</reference>
<dbReference type="GO" id="GO:0020037">
    <property type="term" value="F:heme binding"/>
    <property type="evidence" value="ECO:0007669"/>
    <property type="project" value="InterPro"/>
</dbReference>
<dbReference type="CDD" id="cd11051">
    <property type="entry name" value="CYP59-like"/>
    <property type="match status" value="1"/>
</dbReference>
<dbReference type="GO" id="GO:0016705">
    <property type="term" value="F:oxidoreductase activity, acting on paired donors, with incorporation or reduction of molecular oxygen"/>
    <property type="evidence" value="ECO:0007669"/>
    <property type="project" value="InterPro"/>
</dbReference>
<dbReference type="Proteomes" id="UP001285441">
    <property type="component" value="Unassembled WGS sequence"/>
</dbReference>
<evidence type="ECO:0000256" key="8">
    <source>
        <dbReference type="PIRSR" id="PIRSR602401-1"/>
    </source>
</evidence>
<evidence type="ECO:0000313" key="12">
    <source>
        <dbReference type="Proteomes" id="UP001285441"/>
    </source>
</evidence>
<keyword evidence="5 9" id="KW-0560">Oxidoreductase</keyword>
<accession>A0AAE0NPY4</accession>
<sequence>MEAFGVPALRLSVLQGLGAMLALGAVYVIYRLFKVRLTFRALKAQGIPMMPHSFLLGHLPIVFRLVKSVAPDIHLACLPQLIMENWQSLFPYLNACPGAIYLDIWPLGQPVLFTLDPTLAAQCLSDQSLTHSKMSHRYIRPLTDNLDLFSVYGATWRTWRSRLSPGFSSRAITALVPALIEEVSIFRDILRSKTTKGGDWGEAFLLEPLTTKLTFDVIGRAGLDIRLRDQTNGPSPLYSALLDQMNHCLIQYNILTLPTVLSPIRQWKMWRNSRTMREYLLPSIQARLGDPGTFKPKYRTIVDLAVEAARKETTTDALEDIKSGPLQPSKEFLDSLIAQLKIFIFAGHDTTATSIAWALHNAAKHPATAEKLRAEHTAVFGPDLSTVIPQLTANPHLLNALPYTLAFVKETLRFAPPGGLSREGSASFQLAVPGCSVPYPTEGFMIYDGIIGGMRWGAVFPRPNEFLPERFLVGPEDPLHPPKNAWRPFGVGPRFCIGQELAITEIKMALVLVVRELDVDCAWDKWDAQRNYKGSKHTVDGHRCYLTGQGTTHPTGGMPVHVRFRDLQA</sequence>
<dbReference type="SUPFAM" id="SSF48264">
    <property type="entry name" value="Cytochrome P450"/>
    <property type="match status" value="1"/>
</dbReference>
<dbReference type="GO" id="GO:0004497">
    <property type="term" value="F:monooxygenase activity"/>
    <property type="evidence" value="ECO:0007669"/>
    <property type="project" value="UniProtKB-KW"/>
</dbReference>
<evidence type="ECO:0000256" key="1">
    <source>
        <dbReference type="ARBA" id="ARBA00001971"/>
    </source>
</evidence>
<dbReference type="AlphaFoldDB" id="A0AAE0NPY4"/>
<keyword evidence="10" id="KW-0472">Membrane</keyword>
<organism evidence="11 12">
    <name type="scientific">Podospora didyma</name>
    <dbReference type="NCBI Taxonomy" id="330526"/>
    <lineage>
        <taxon>Eukaryota</taxon>
        <taxon>Fungi</taxon>
        <taxon>Dikarya</taxon>
        <taxon>Ascomycota</taxon>
        <taxon>Pezizomycotina</taxon>
        <taxon>Sordariomycetes</taxon>
        <taxon>Sordariomycetidae</taxon>
        <taxon>Sordariales</taxon>
        <taxon>Podosporaceae</taxon>
        <taxon>Podospora</taxon>
    </lineage>
</organism>
<evidence type="ECO:0000256" key="6">
    <source>
        <dbReference type="ARBA" id="ARBA00023004"/>
    </source>
</evidence>
<dbReference type="PANTHER" id="PTHR24305">
    <property type="entry name" value="CYTOCHROME P450"/>
    <property type="match status" value="1"/>
</dbReference>
<evidence type="ECO:0000256" key="10">
    <source>
        <dbReference type="SAM" id="Phobius"/>
    </source>
</evidence>
<dbReference type="InterPro" id="IPR050121">
    <property type="entry name" value="Cytochrome_P450_monoxygenase"/>
</dbReference>
<evidence type="ECO:0000256" key="7">
    <source>
        <dbReference type="ARBA" id="ARBA00023033"/>
    </source>
</evidence>
<dbReference type="PANTHER" id="PTHR24305:SF107">
    <property type="entry name" value="P450, PUTATIVE (EUROFUNG)-RELATED"/>
    <property type="match status" value="1"/>
</dbReference>
<gene>
    <name evidence="11" type="ORF">B0H63DRAFT_473088</name>
</gene>
<evidence type="ECO:0000256" key="2">
    <source>
        <dbReference type="ARBA" id="ARBA00005179"/>
    </source>
</evidence>
<proteinExistence type="inferred from homology"/>
<dbReference type="InterPro" id="IPR002401">
    <property type="entry name" value="Cyt_P450_E_grp-I"/>
</dbReference>
<keyword evidence="6 8" id="KW-0408">Iron</keyword>
<evidence type="ECO:0000256" key="3">
    <source>
        <dbReference type="ARBA" id="ARBA00022617"/>
    </source>
</evidence>
<comment type="similarity">
    <text evidence="9">Belongs to the cytochrome P450 family.</text>
</comment>
<dbReference type="InterPro" id="IPR001128">
    <property type="entry name" value="Cyt_P450"/>
</dbReference>
<name>A0AAE0NPY4_9PEZI</name>